<dbReference type="Pfam" id="PF02195">
    <property type="entry name" value="ParB_N"/>
    <property type="match status" value="1"/>
</dbReference>
<dbReference type="GO" id="GO:0005694">
    <property type="term" value="C:chromosome"/>
    <property type="evidence" value="ECO:0007669"/>
    <property type="project" value="TreeGrafter"/>
</dbReference>
<dbReference type="Proteomes" id="UP000297597">
    <property type="component" value="Unassembled WGS sequence"/>
</dbReference>
<dbReference type="Gene3D" id="3.90.1530.30">
    <property type="match status" value="1"/>
</dbReference>
<evidence type="ECO:0000313" key="5">
    <source>
        <dbReference type="Proteomes" id="UP000297597"/>
    </source>
</evidence>
<feature type="domain" description="ParB-like N-terminal" evidence="3">
    <location>
        <begin position="3"/>
        <end position="91"/>
    </location>
</feature>
<dbReference type="NCBIfam" id="TIGR00180">
    <property type="entry name" value="parB_part"/>
    <property type="match status" value="1"/>
</dbReference>
<protein>
    <submittedName>
        <fullName evidence="4">Putative chromosome-partitioning protein ParB</fullName>
    </submittedName>
</protein>
<dbReference type="RefSeq" id="WP_134212889.1">
    <property type="nucleotide sequence ID" value="NZ_QFFZ01000007.1"/>
</dbReference>
<evidence type="ECO:0000256" key="2">
    <source>
        <dbReference type="ARBA" id="ARBA00022829"/>
    </source>
</evidence>
<dbReference type="OrthoDB" id="9802051at2"/>
<dbReference type="InterPro" id="IPR003115">
    <property type="entry name" value="ParB_N"/>
</dbReference>
<dbReference type="FunFam" id="1.10.10.2830:FF:000001">
    <property type="entry name" value="Chromosome partitioning protein ParB"/>
    <property type="match status" value="1"/>
</dbReference>
<dbReference type="InterPro" id="IPR050336">
    <property type="entry name" value="Chromosome_partition/occlusion"/>
</dbReference>
<sequence>MYMDIPIEKIFTPDNVRLTYNQGAIRGLANSISQVGLLQPVIVKDNGDDTFTLLVGHRRFLAAKLAEVKSIRAIIFDDQESKIMLQLIENIQRENLNPIEEALAYKKVLEEEVITLEELAAKLGKPQSSIANAIRLLKLPYGIQKMLISGDLKQGHGKVLLQLKDPELQAELASKAVTEKMSVNALREAVLLANKTGAALDGNQLDDLLEEIRELRRSAESKYLSGNEQMPQEVKSKIRHEIEGFMKLLE</sequence>
<gene>
    <name evidence="4" type="primary">parB_2</name>
    <name evidence="4" type="ORF">Pmgp_01013</name>
</gene>
<keyword evidence="2" id="KW-0159">Chromosome partition</keyword>
<reference evidence="4 5" key="1">
    <citation type="journal article" date="2018" name="Environ. Microbiol.">
        <title>Novel energy conservation strategies and behaviour of Pelotomaculum schinkii driving syntrophic propionate catabolism.</title>
        <authorList>
            <person name="Hidalgo-Ahumada C.A.P."/>
            <person name="Nobu M.K."/>
            <person name="Narihiro T."/>
            <person name="Tamaki H."/>
            <person name="Liu W.T."/>
            <person name="Kamagata Y."/>
            <person name="Stams A.J.M."/>
            <person name="Imachi H."/>
            <person name="Sousa D.Z."/>
        </authorList>
    </citation>
    <scope>NUCLEOTIDE SEQUENCE [LARGE SCALE GENOMIC DNA]</scope>
    <source>
        <strain evidence="4 5">MGP</strain>
    </source>
</reference>
<dbReference type="GO" id="GO:0003677">
    <property type="term" value="F:DNA binding"/>
    <property type="evidence" value="ECO:0007669"/>
    <property type="project" value="InterPro"/>
</dbReference>
<dbReference type="InterPro" id="IPR004437">
    <property type="entry name" value="ParB/RepB/Spo0J"/>
</dbReference>
<dbReference type="InterPro" id="IPR036086">
    <property type="entry name" value="ParB/Sulfiredoxin_sf"/>
</dbReference>
<evidence type="ECO:0000256" key="1">
    <source>
        <dbReference type="ARBA" id="ARBA00006295"/>
    </source>
</evidence>
<dbReference type="Gene3D" id="1.10.10.2830">
    <property type="match status" value="1"/>
</dbReference>
<dbReference type="PANTHER" id="PTHR33375">
    <property type="entry name" value="CHROMOSOME-PARTITIONING PROTEIN PARB-RELATED"/>
    <property type="match status" value="1"/>
</dbReference>
<dbReference type="GO" id="GO:0007059">
    <property type="term" value="P:chromosome segregation"/>
    <property type="evidence" value="ECO:0007669"/>
    <property type="project" value="UniProtKB-KW"/>
</dbReference>
<dbReference type="Pfam" id="PF17762">
    <property type="entry name" value="HTH_ParB"/>
    <property type="match status" value="1"/>
</dbReference>
<accession>A0A4Y7RUG8</accession>
<name>A0A4Y7RUG8_9FIRM</name>
<organism evidence="4 5">
    <name type="scientific">Pelotomaculum propionicicum</name>
    <dbReference type="NCBI Taxonomy" id="258475"/>
    <lineage>
        <taxon>Bacteria</taxon>
        <taxon>Bacillati</taxon>
        <taxon>Bacillota</taxon>
        <taxon>Clostridia</taxon>
        <taxon>Eubacteriales</taxon>
        <taxon>Desulfotomaculaceae</taxon>
        <taxon>Pelotomaculum</taxon>
    </lineage>
</organism>
<dbReference type="SUPFAM" id="SSF110849">
    <property type="entry name" value="ParB/Sulfiredoxin"/>
    <property type="match status" value="1"/>
</dbReference>
<comment type="caution">
    <text evidence="4">The sequence shown here is derived from an EMBL/GenBank/DDBJ whole genome shotgun (WGS) entry which is preliminary data.</text>
</comment>
<proteinExistence type="inferred from homology"/>
<dbReference type="SMART" id="SM00470">
    <property type="entry name" value="ParB"/>
    <property type="match status" value="1"/>
</dbReference>
<evidence type="ECO:0000313" key="4">
    <source>
        <dbReference type="EMBL" id="TEB12396.1"/>
    </source>
</evidence>
<dbReference type="SUPFAM" id="SSF109709">
    <property type="entry name" value="KorB DNA-binding domain-like"/>
    <property type="match status" value="1"/>
</dbReference>
<dbReference type="InterPro" id="IPR041468">
    <property type="entry name" value="HTH_ParB/Spo0J"/>
</dbReference>
<dbReference type="EMBL" id="QFFZ01000007">
    <property type="protein sequence ID" value="TEB12396.1"/>
    <property type="molecule type" value="Genomic_DNA"/>
</dbReference>
<dbReference type="PANTHER" id="PTHR33375:SF1">
    <property type="entry name" value="CHROMOSOME-PARTITIONING PROTEIN PARB-RELATED"/>
    <property type="match status" value="1"/>
</dbReference>
<evidence type="ECO:0000259" key="3">
    <source>
        <dbReference type="SMART" id="SM00470"/>
    </source>
</evidence>
<keyword evidence="5" id="KW-1185">Reference proteome</keyword>
<comment type="similarity">
    <text evidence="1">Belongs to the ParB family.</text>
</comment>
<dbReference type="AlphaFoldDB" id="A0A4Y7RUG8"/>